<feature type="transmembrane region" description="Helical" evidence="1">
    <location>
        <begin position="182"/>
        <end position="206"/>
    </location>
</feature>
<feature type="transmembrane region" description="Helical" evidence="1">
    <location>
        <begin position="6"/>
        <end position="26"/>
    </location>
</feature>
<keyword evidence="1" id="KW-0812">Transmembrane</keyword>
<feature type="transmembrane region" description="Helical" evidence="1">
    <location>
        <begin position="382"/>
        <end position="402"/>
    </location>
</feature>
<dbReference type="EMBL" id="AP031322">
    <property type="protein sequence ID" value="BFH74069.1"/>
    <property type="molecule type" value="Genomic_DNA"/>
</dbReference>
<accession>A0AAT9GT28</accession>
<sequence>MQKLYTFSVTTNISIVLIWASMLLFSEFYYTSFWSDILIVSLLLISGILLFIKGDLKFFKIIVYSELFISPIFYYYLFHKMLIIPILYLILIIGILTKRLDIASLVNLFVVGIFKPVYNSFGTDELMIDYYSAYQFLHGLNPYNPNVTNNVFFVYHVSPYIYGTPYTTGGFVTNLNYPSLSFLLLIPAVLFHFNPNYILLFFYVILPLIMKFKLDNSSFLLFISAYFFNVYYFLYSTGGIDNIVWVTFLIISFLVKDEWLKGVFYGLSVSYKQDPLIFLPFYMIELYREKKNLSKFLIGAIVTFFILNGYFIAISPHYYFTDLLTPLFSNLLEIGFGLDIFSVNGFFYEFKDFFFFTQLFIFSVSLYLFIKRKISNYIGSIYFFMFFMYRMLWNYVMYIPIFNYLDNKVENKISLRKDVIKPLFLVSLVIFSFALIFHYAYFSYYNSIKIEVLHVFKTDGNITAMLVNVSYEGPLNKIKPMFRLFAINSYHGGNGLLWISNSTWLERGEWEIVMIKSPLNILGIAGGGYIIINAYYEDVNGFLYVNVS</sequence>
<keyword evidence="1" id="KW-0472">Membrane</keyword>
<evidence type="ECO:0000313" key="2">
    <source>
        <dbReference type="EMBL" id="BFH74069.1"/>
    </source>
</evidence>
<dbReference type="RefSeq" id="WP_369609611.1">
    <property type="nucleotide sequence ID" value="NZ_AP031322.1"/>
</dbReference>
<dbReference type="AlphaFoldDB" id="A0AAT9GT28"/>
<feature type="transmembrane region" description="Helical" evidence="1">
    <location>
        <begin position="263"/>
        <end position="284"/>
    </location>
</feature>
<feature type="transmembrane region" description="Helical" evidence="1">
    <location>
        <begin position="218"/>
        <end position="235"/>
    </location>
</feature>
<dbReference type="GeneID" id="92354960"/>
<gene>
    <name evidence="2" type="ORF">SJAV_20130</name>
</gene>
<proteinExistence type="predicted"/>
<feature type="transmembrane region" description="Helical" evidence="1">
    <location>
        <begin position="296"/>
        <end position="320"/>
    </location>
</feature>
<feature type="transmembrane region" description="Helical" evidence="1">
    <location>
        <begin position="33"/>
        <end position="52"/>
    </location>
</feature>
<feature type="transmembrane region" description="Helical" evidence="1">
    <location>
        <begin position="353"/>
        <end position="370"/>
    </location>
</feature>
<name>A0AAT9GT28_9CREN</name>
<feature type="transmembrane region" description="Helical" evidence="1">
    <location>
        <begin position="100"/>
        <end position="118"/>
    </location>
</feature>
<feature type="transmembrane region" description="Helical" evidence="1">
    <location>
        <begin position="72"/>
        <end position="93"/>
    </location>
</feature>
<evidence type="ECO:0008006" key="3">
    <source>
        <dbReference type="Google" id="ProtNLM"/>
    </source>
</evidence>
<dbReference type="KEGG" id="sjv:SJAV_20130"/>
<evidence type="ECO:0000256" key="1">
    <source>
        <dbReference type="SAM" id="Phobius"/>
    </source>
</evidence>
<protein>
    <recommendedName>
        <fullName evidence="3">DUF2029 domain-containing protein</fullName>
    </recommendedName>
</protein>
<feature type="transmembrane region" description="Helical" evidence="1">
    <location>
        <begin position="422"/>
        <end position="442"/>
    </location>
</feature>
<keyword evidence="1" id="KW-1133">Transmembrane helix</keyword>
<organism evidence="2">
    <name type="scientific">Sulfurisphaera javensis</name>
    <dbReference type="NCBI Taxonomy" id="2049879"/>
    <lineage>
        <taxon>Archaea</taxon>
        <taxon>Thermoproteota</taxon>
        <taxon>Thermoprotei</taxon>
        <taxon>Sulfolobales</taxon>
        <taxon>Sulfolobaceae</taxon>
        <taxon>Sulfurisphaera</taxon>
    </lineage>
</organism>
<reference evidence="2" key="1">
    <citation type="submission" date="2024-03" db="EMBL/GenBank/DDBJ databases">
        <title>Complete genome sequence of Sulfurisphaera javensis strain KD-1.</title>
        <authorList>
            <person name="Sakai H."/>
            <person name="Nur N."/>
            <person name="Suwanto A."/>
            <person name="Kurosawa N."/>
        </authorList>
    </citation>
    <scope>NUCLEOTIDE SEQUENCE</scope>
    <source>
        <strain evidence="2">KD-1</strain>
    </source>
</reference>